<dbReference type="AlphaFoldDB" id="A0A382AQX6"/>
<dbReference type="EMBL" id="UINC01026250">
    <property type="protein sequence ID" value="SVB03357.1"/>
    <property type="molecule type" value="Genomic_DNA"/>
</dbReference>
<accession>A0A382AQX6</accession>
<organism evidence="1">
    <name type="scientific">marine metagenome</name>
    <dbReference type="NCBI Taxonomy" id="408172"/>
    <lineage>
        <taxon>unclassified sequences</taxon>
        <taxon>metagenomes</taxon>
        <taxon>ecological metagenomes</taxon>
    </lineage>
</organism>
<gene>
    <name evidence="1" type="ORF">METZ01_LOCUS156211</name>
</gene>
<reference evidence="1" key="1">
    <citation type="submission" date="2018-05" db="EMBL/GenBank/DDBJ databases">
        <authorList>
            <person name="Lanie J.A."/>
            <person name="Ng W.-L."/>
            <person name="Kazmierczak K.M."/>
            <person name="Andrzejewski T.M."/>
            <person name="Davidsen T.M."/>
            <person name="Wayne K.J."/>
            <person name="Tettelin H."/>
            <person name="Glass J.I."/>
            <person name="Rusch D."/>
            <person name="Podicherti R."/>
            <person name="Tsui H.-C.T."/>
            <person name="Winkler M.E."/>
        </authorList>
    </citation>
    <scope>NUCLEOTIDE SEQUENCE</scope>
</reference>
<evidence type="ECO:0000313" key="1">
    <source>
        <dbReference type="EMBL" id="SVB03357.1"/>
    </source>
</evidence>
<proteinExistence type="predicted"/>
<name>A0A382AQX6_9ZZZZ</name>
<sequence>MERRFRYIVLPADRLNRTITVGLPQDADNLLSAMFFLFHQTTP</sequence>
<protein>
    <submittedName>
        <fullName evidence="1">Uncharacterized protein</fullName>
    </submittedName>
</protein>